<keyword evidence="2 4" id="KW-0238">DNA-binding</keyword>
<dbReference type="HOGENOM" id="CLU_069356_40_0_11"/>
<evidence type="ECO:0000313" key="6">
    <source>
        <dbReference type="EMBL" id="AEF39268.1"/>
    </source>
</evidence>
<keyword evidence="1" id="KW-0805">Transcription regulation</keyword>
<dbReference type="InterPro" id="IPR036271">
    <property type="entry name" value="Tet_transcr_reg_TetR-rel_C_sf"/>
</dbReference>
<evidence type="ECO:0000259" key="5">
    <source>
        <dbReference type="PROSITE" id="PS50977"/>
    </source>
</evidence>
<keyword evidence="3" id="KW-0804">Transcription</keyword>
<dbReference type="PROSITE" id="PS50977">
    <property type="entry name" value="HTH_TETR_2"/>
    <property type="match status" value="1"/>
</dbReference>
<organism evidence="6 7">
    <name type="scientific">Hoyosella subflava (strain DSM 45089 / JCM 17490 / NBRC 109087 / DQS3-9A1)</name>
    <name type="common">Amycolicicoccus subflavus</name>
    <dbReference type="NCBI Taxonomy" id="443218"/>
    <lineage>
        <taxon>Bacteria</taxon>
        <taxon>Bacillati</taxon>
        <taxon>Actinomycetota</taxon>
        <taxon>Actinomycetes</taxon>
        <taxon>Mycobacteriales</taxon>
        <taxon>Hoyosellaceae</taxon>
        <taxon>Hoyosella</taxon>
    </lineage>
</organism>
<accession>F6EM62</accession>
<dbReference type="Proteomes" id="UP000009235">
    <property type="component" value="Chromosome"/>
</dbReference>
<dbReference type="AlphaFoldDB" id="F6EM62"/>
<dbReference type="PANTHER" id="PTHR30055:SF220">
    <property type="entry name" value="TETR-FAMILY REGULATORY PROTEIN"/>
    <property type="match status" value="1"/>
</dbReference>
<dbReference type="InterPro" id="IPR001647">
    <property type="entry name" value="HTH_TetR"/>
</dbReference>
<evidence type="ECO:0000256" key="1">
    <source>
        <dbReference type="ARBA" id="ARBA00023015"/>
    </source>
</evidence>
<keyword evidence="7" id="KW-1185">Reference proteome</keyword>
<dbReference type="STRING" id="443218.AS9A_0816"/>
<protein>
    <submittedName>
        <fullName evidence="6">Putative TetR-family transcriptional regulator</fullName>
    </submittedName>
</protein>
<feature type="domain" description="HTH tetR-type" evidence="5">
    <location>
        <begin position="14"/>
        <end position="74"/>
    </location>
</feature>
<name>F6EM62_HOYSD</name>
<dbReference type="GO" id="GO:0003700">
    <property type="term" value="F:DNA-binding transcription factor activity"/>
    <property type="evidence" value="ECO:0007669"/>
    <property type="project" value="TreeGrafter"/>
</dbReference>
<dbReference type="Pfam" id="PF00440">
    <property type="entry name" value="TetR_N"/>
    <property type="match status" value="1"/>
</dbReference>
<sequence length="201" mass="21421">MIMTSSSPRSYHHGDLRGELLDRAEQTLRESGADGLSLRQLARDIGVSHGAPSRHFRDKQALLDAIARAGFERLGALFTEAVSEGSFMQRLESVARAYVRFATENAALLELMFARKHNPAAGTELPAAAERAFSVPVALIADGQGNGEVIDGDPTVIGFASFATIHGMATFVSSGLVPAALAETMLGDVITQIMDGIRPRT</sequence>
<dbReference type="EMBL" id="CP002786">
    <property type="protein sequence ID" value="AEF39268.1"/>
    <property type="molecule type" value="Genomic_DNA"/>
</dbReference>
<feature type="DNA-binding region" description="H-T-H motif" evidence="4">
    <location>
        <begin position="37"/>
        <end position="56"/>
    </location>
</feature>
<dbReference type="eggNOG" id="COG1309">
    <property type="taxonomic scope" value="Bacteria"/>
</dbReference>
<dbReference type="KEGG" id="asd:AS9A_0816"/>
<dbReference type="InterPro" id="IPR025996">
    <property type="entry name" value="MT1864/Rv1816-like_C"/>
</dbReference>
<evidence type="ECO:0000313" key="7">
    <source>
        <dbReference type="Proteomes" id="UP000009235"/>
    </source>
</evidence>
<proteinExistence type="predicted"/>
<dbReference type="Pfam" id="PF13305">
    <property type="entry name" value="TetR_C_33"/>
    <property type="match status" value="1"/>
</dbReference>
<dbReference type="GO" id="GO:0000976">
    <property type="term" value="F:transcription cis-regulatory region binding"/>
    <property type="evidence" value="ECO:0007669"/>
    <property type="project" value="TreeGrafter"/>
</dbReference>
<dbReference type="InterPro" id="IPR009057">
    <property type="entry name" value="Homeodomain-like_sf"/>
</dbReference>
<dbReference type="SUPFAM" id="SSF48498">
    <property type="entry name" value="Tetracyclin repressor-like, C-terminal domain"/>
    <property type="match status" value="1"/>
</dbReference>
<dbReference type="Gene3D" id="1.10.357.10">
    <property type="entry name" value="Tetracycline Repressor, domain 2"/>
    <property type="match status" value="1"/>
</dbReference>
<dbReference type="SUPFAM" id="SSF46689">
    <property type="entry name" value="Homeodomain-like"/>
    <property type="match status" value="1"/>
</dbReference>
<evidence type="ECO:0000256" key="4">
    <source>
        <dbReference type="PROSITE-ProRule" id="PRU00335"/>
    </source>
</evidence>
<dbReference type="InterPro" id="IPR050109">
    <property type="entry name" value="HTH-type_TetR-like_transc_reg"/>
</dbReference>
<evidence type="ECO:0000256" key="3">
    <source>
        <dbReference type="ARBA" id="ARBA00023163"/>
    </source>
</evidence>
<gene>
    <name evidence="6" type="ordered locus">AS9A_0816</name>
</gene>
<dbReference type="PANTHER" id="PTHR30055">
    <property type="entry name" value="HTH-TYPE TRANSCRIPTIONAL REGULATOR RUTR"/>
    <property type="match status" value="1"/>
</dbReference>
<evidence type="ECO:0000256" key="2">
    <source>
        <dbReference type="ARBA" id="ARBA00023125"/>
    </source>
</evidence>
<reference evidence="6 7" key="1">
    <citation type="journal article" date="2011" name="J. Bacteriol.">
        <title>Complete genome sequence of Amycolicicoccus subflavus DQS3-9A1T, an actinomycete isolated from crude oil-polluted soil.</title>
        <authorList>
            <person name="Cai M."/>
            <person name="Chen W.M."/>
            <person name="Nie Y."/>
            <person name="Chi C.Q."/>
            <person name="Wang Y.N."/>
            <person name="Tang Y.Q."/>
            <person name="Li G.Y."/>
            <person name="Wu X.L."/>
        </authorList>
    </citation>
    <scope>NUCLEOTIDE SEQUENCE [LARGE SCALE GENOMIC DNA]</scope>
    <source>
        <strain evidence="7">DSM 45089 / DQS3-9A1</strain>
    </source>
</reference>